<dbReference type="PANTHER" id="PTHR11524:SF26">
    <property type="entry name" value="RIBOSOME BIOGENESIS PROTEIN RLP7"/>
    <property type="match status" value="1"/>
</dbReference>
<dbReference type="InterPro" id="IPR036919">
    <property type="entry name" value="Ribo_uL30_ferredoxin-like_sf"/>
</dbReference>
<dbReference type="RefSeq" id="XP_020069307.1">
    <property type="nucleotide sequence ID" value="XM_020217387.1"/>
</dbReference>
<comment type="similarity">
    <text evidence="2">Belongs to the universal ribosomal protein uL30 family.</text>
</comment>
<sequence length="344" mass="38806">MTTMITPPTITASTVNLVSQKKELAAEEKSMVMSTVAEGKSRDIAHLVKAHYKGRMVELNSNPEILLRKRKNADRLRIEKQEKARQRQEEQKKRKAAKSKRFVRAESLVAKTLASRREQERVKRVSKVERSKLVSDASNTKSYISRVAQDGSKSKEIYSGKPTLYLIVRTPGPVGAKIPSKVQKVLQLLRLNKINSGVFVKLTETVYPLLKLLSPYTVIGQPSLQTVRQLVQKRATVTVKQANDEEPRQVKLNDNNLVEEKLGDEGIICIEDIIHEIVTLGDNFKTVTHFLDPFELNKDVVGYGPLAKLRKLEKQEAKKQRKTSNSGSAPILEIDIDDFVSQQN</sequence>
<comment type="function">
    <text evidence="6">Involved in the biogenesis of the 60S ribosomal subunit. May act as a specificity factor that binds precursor rRNAs and tethers the enzymes that carry out the early 5' to 3' exonucleolytic reactions that generate the mature rRNAs.</text>
</comment>
<evidence type="ECO:0000256" key="3">
    <source>
        <dbReference type="ARBA" id="ARBA00022517"/>
    </source>
</evidence>
<dbReference type="CDD" id="cd01657">
    <property type="entry name" value="Ribosomal_L7_archeal_euk"/>
    <property type="match status" value="1"/>
</dbReference>
<keyword evidence="10" id="KW-0689">Ribosomal protein</keyword>
<dbReference type="GO" id="GO:0003735">
    <property type="term" value="F:structural constituent of ribosome"/>
    <property type="evidence" value="ECO:0007669"/>
    <property type="project" value="TreeGrafter"/>
</dbReference>
<evidence type="ECO:0000256" key="8">
    <source>
        <dbReference type="SAM" id="MobiDB-lite"/>
    </source>
</evidence>
<evidence type="ECO:0000256" key="1">
    <source>
        <dbReference type="ARBA" id="ARBA00004604"/>
    </source>
</evidence>
<dbReference type="OrthoDB" id="28644at2759"/>
<keyword evidence="10" id="KW-0687">Ribonucleoprotein</keyword>
<name>A0A1E4RYC7_CYBJN</name>
<evidence type="ECO:0000313" key="11">
    <source>
        <dbReference type="Proteomes" id="UP000094389"/>
    </source>
</evidence>
<organism evidence="10 11">
    <name type="scientific">Cyberlindnera jadinii (strain ATCC 18201 / CBS 1600 / BCRC 20928 / JCM 3617 / NBRC 0987 / NRRL Y-1542)</name>
    <name type="common">Torula yeast</name>
    <name type="synonym">Candida utilis</name>
    <dbReference type="NCBI Taxonomy" id="983966"/>
    <lineage>
        <taxon>Eukaryota</taxon>
        <taxon>Fungi</taxon>
        <taxon>Dikarya</taxon>
        <taxon>Ascomycota</taxon>
        <taxon>Saccharomycotina</taxon>
        <taxon>Saccharomycetes</taxon>
        <taxon>Phaffomycetales</taxon>
        <taxon>Phaffomycetaceae</taxon>
        <taxon>Cyberlindnera</taxon>
    </lineage>
</organism>
<evidence type="ECO:0000259" key="9">
    <source>
        <dbReference type="Pfam" id="PF00327"/>
    </source>
</evidence>
<keyword evidence="5" id="KW-0539">Nucleus</keyword>
<evidence type="ECO:0000256" key="5">
    <source>
        <dbReference type="ARBA" id="ARBA00023242"/>
    </source>
</evidence>
<dbReference type="InterPro" id="IPR035808">
    <property type="entry name" value="Ribosomal_uL30_euk_arc"/>
</dbReference>
<dbReference type="PROSITE" id="PS00634">
    <property type="entry name" value="RIBOSOMAL_L30"/>
    <property type="match status" value="1"/>
</dbReference>
<reference evidence="10 11" key="1">
    <citation type="journal article" date="2016" name="Proc. Natl. Acad. Sci. U.S.A.">
        <title>Comparative genomics of biotechnologically important yeasts.</title>
        <authorList>
            <person name="Riley R."/>
            <person name="Haridas S."/>
            <person name="Wolfe K.H."/>
            <person name="Lopes M.R."/>
            <person name="Hittinger C.T."/>
            <person name="Goeker M."/>
            <person name="Salamov A.A."/>
            <person name="Wisecaver J.H."/>
            <person name="Long T.M."/>
            <person name="Calvey C.H."/>
            <person name="Aerts A.L."/>
            <person name="Barry K.W."/>
            <person name="Choi C."/>
            <person name="Clum A."/>
            <person name="Coughlan A.Y."/>
            <person name="Deshpande S."/>
            <person name="Douglass A.P."/>
            <person name="Hanson S.J."/>
            <person name="Klenk H.-P."/>
            <person name="LaButti K.M."/>
            <person name="Lapidus A."/>
            <person name="Lindquist E.A."/>
            <person name="Lipzen A.M."/>
            <person name="Meier-Kolthoff J.P."/>
            <person name="Ohm R.A."/>
            <person name="Otillar R.P."/>
            <person name="Pangilinan J.L."/>
            <person name="Peng Y."/>
            <person name="Rokas A."/>
            <person name="Rosa C.A."/>
            <person name="Scheuner C."/>
            <person name="Sibirny A.A."/>
            <person name="Slot J.C."/>
            <person name="Stielow J.B."/>
            <person name="Sun H."/>
            <person name="Kurtzman C.P."/>
            <person name="Blackwell M."/>
            <person name="Grigoriev I.V."/>
            <person name="Jeffries T.W."/>
        </authorList>
    </citation>
    <scope>NUCLEOTIDE SEQUENCE [LARGE SCALE GENOMIC DNA]</scope>
    <source>
        <strain evidence="11">ATCC 18201 / CBS 1600 / BCRC 20928 / JCM 3617 / NBRC 0987 / NRRL Y-1542</strain>
    </source>
</reference>
<dbReference type="GO" id="GO:0022625">
    <property type="term" value="C:cytosolic large ribosomal subunit"/>
    <property type="evidence" value="ECO:0007669"/>
    <property type="project" value="TreeGrafter"/>
</dbReference>
<dbReference type="InterPro" id="IPR016082">
    <property type="entry name" value="Ribosomal_uL30_ferredoxin-like"/>
</dbReference>
<dbReference type="Pfam" id="PF00327">
    <property type="entry name" value="Ribosomal_L30"/>
    <property type="match status" value="1"/>
</dbReference>
<dbReference type="OMA" id="VNGWGPQ"/>
<protein>
    <recommendedName>
        <fullName evidence="7">Ribosome biogenesis protein RLP7</fullName>
    </recommendedName>
</protein>
<evidence type="ECO:0000256" key="2">
    <source>
        <dbReference type="ARBA" id="ARBA00007594"/>
    </source>
</evidence>
<dbReference type="PANTHER" id="PTHR11524">
    <property type="entry name" value="60S RIBOSOMAL PROTEIN L7"/>
    <property type="match status" value="1"/>
</dbReference>
<proteinExistence type="inferred from homology"/>
<keyword evidence="4" id="KW-0694">RNA-binding</keyword>
<dbReference type="GeneID" id="30991783"/>
<dbReference type="SUPFAM" id="SSF55129">
    <property type="entry name" value="Ribosomal protein L30p/L7e"/>
    <property type="match status" value="1"/>
</dbReference>
<dbReference type="AlphaFoldDB" id="A0A1E4RYC7"/>
<evidence type="ECO:0000256" key="6">
    <source>
        <dbReference type="ARBA" id="ARBA00037037"/>
    </source>
</evidence>
<dbReference type="Gene3D" id="3.30.1390.20">
    <property type="entry name" value="Ribosomal protein L30, ferredoxin-like fold domain"/>
    <property type="match status" value="1"/>
</dbReference>
<keyword evidence="11" id="KW-1185">Reference proteome</keyword>
<feature type="region of interest" description="Disordered" evidence="8">
    <location>
        <begin position="81"/>
        <end position="100"/>
    </location>
</feature>
<dbReference type="GO" id="GO:0003723">
    <property type="term" value="F:RNA binding"/>
    <property type="evidence" value="ECO:0007669"/>
    <property type="project" value="UniProtKB-KW"/>
</dbReference>
<dbReference type="GO" id="GO:0005730">
    <property type="term" value="C:nucleolus"/>
    <property type="evidence" value="ECO:0007669"/>
    <property type="project" value="UniProtKB-SubCell"/>
</dbReference>
<dbReference type="InterPro" id="IPR018038">
    <property type="entry name" value="Ribosomal_uL30_CS"/>
</dbReference>
<gene>
    <name evidence="10" type="ORF">CYBJADRAFT_191069</name>
</gene>
<evidence type="ECO:0000256" key="4">
    <source>
        <dbReference type="ARBA" id="ARBA00022884"/>
    </source>
</evidence>
<dbReference type="InterPro" id="IPR039699">
    <property type="entry name" value="Ribosomal_uL30"/>
</dbReference>
<keyword evidence="3" id="KW-0690">Ribosome biogenesis</keyword>
<dbReference type="EMBL" id="KV453935">
    <property type="protein sequence ID" value="ODV72268.1"/>
    <property type="molecule type" value="Genomic_DNA"/>
</dbReference>
<feature type="domain" description="Large ribosomal subunit protein uL30-like ferredoxin-like fold" evidence="9">
    <location>
        <begin position="165"/>
        <end position="216"/>
    </location>
</feature>
<dbReference type="Proteomes" id="UP000094389">
    <property type="component" value="Unassembled WGS sequence"/>
</dbReference>
<accession>A0A1E4RYC7</accession>
<dbReference type="STRING" id="983966.A0A1E4RYC7"/>
<feature type="compositionally biased region" description="Basic and acidic residues" evidence="8">
    <location>
        <begin position="81"/>
        <end position="92"/>
    </location>
</feature>
<comment type="subcellular location">
    <subcellularLocation>
        <location evidence="1">Nucleus</location>
        <location evidence="1">Nucleolus</location>
    </subcellularLocation>
</comment>
<evidence type="ECO:0000313" key="10">
    <source>
        <dbReference type="EMBL" id="ODV72268.1"/>
    </source>
</evidence>
<evidence type="ECO:0000256" key="7">
    <source>
        <dbReference type="ARBA" id="ARBA00039196"/>
    </source>
</evidence>
<dbReference type="GO" id="GO:0000463">
    <property type="term" value="P:maturation of LSU-rRNA from tricistronic rRNA transcript (SSU-rRNA, 5.8S rRNA, LSU-rRNA)"/>
    <property type="evidence" value="ECO:0007669"/>
    <property type="project" value="TreeGrafter"/>
</dbReference>